<dbReference type="Pfam" id="PF00082">
    <property type="entry name" value="Peptidase_S8"/>
    <property type="match status" value="1"/>
</dbReference>
<evidence type="ECO:0000256" key="2">
    <source>
        <dbReference type="ARBA" id="ARBA00022670"/>
    </source>
</evidence>
<dbReference type="PROSITE" id="PS51892">
    <property type="entry name" value="SUBTILASE"/>
    <property type="match status" value="1"/>
</dbReference>
<keyword evidence="3" id="KW-0378">Hydrolase</keyword>
<dbReference type="EMBL" id="JAAIKB010000001">
    <property type="protein sequence ID" value="NGM18689.1"/>
    <property type="molecule type" value="Genomic_DNA"/>
</dbReference>
<dbReference type="RefSeq" id="WP_164692570.1">
    <property type="nucleotide sequence ID" value="NZ_JAAIKB010000001.1"/>
</dbReference>
<dbReference type="SUPFAM" id="SSF52743">
    <property type="entry name" value="Subtilisin-like"/>
    <property type="match status" value="1"/>
</dbReference>
<dbReference type="PROSITE" id="PS00138">
    <property type="entry name" value="SUBTILASE_SER"/>
    <property type="match status" value="1"/>
</dbReference>
<evidence type="ECO:0000259" key="6">
    <source>
        <dbReference type="Pfam" id="PF00082"/>
    </source>
</evidence>
<evidence type="ECO:0000256" key="1">
    <source>
        <dbReference type="ARBA" id="ARBA00011073"/>
    </source>
</evidence>
<comment type="similarity">
    <text evidence="1 5">Belongs to the peptidase S8 family.</text>
</comment>
<dbReference type="GO" id="GO:0006508">
    <property type="term" value="P:proteolysis"/>
    <property type="evidence" value="ECO:0007669"/>
    <property type="project" value="UniProtKB-KW"/>
</dbReference>
<comment type="caution">
    <text evidence="5">Lacks conserved residue(s) required for the propagation of feature annotation.</text>
</comment>
<comment type="caution">
    <text evidence="7">The sequence shown here is derived from an EMBL/GenBank/DDBJ whole genome shotgun (WGS) entry which is preliminary data.</text>
</comment>
<proteinExistence type="inferred from homology"/>
<evidence type="ECO:0000256" key="3">
    <source>
        <dbReference type="ARBA" id="ARBA00022801"/>
    </source>
</evidence>
<dbReference type="Gene3D" id="3.40.50.200">
    <property type="entry name" value="Peptidase S8/S53 domain"/>
    <property type="match status" value="1"/>
</dbReference>
<feature type="domain" description="Peptidase S8/S53" evidence="6">
    <location>
        <begin position="196"/>
        <end position="447"/>
    </location>
</feature>
<dbReference type="Proteomes" id="UP000475385">
    <property type="component" value="Unassembled WGS sequence"/>
</dbReference>
<accession>A0A6M1LF37</accession>
<keyword evidence="2" id="KW-0645">Protease</keyword>
<dbReference type="InterPro" id="IPR023828">
    <property type="entry name" value="Peptidase_S8_Ser-AS"/>
</dbReference>
<evidence type="ECO:0000256" key="5">
    <source>
        <dbReference type="PROSITE-ProRule" id="PRU01240"/>
    </source>
</evidence>
<protein>
    <submittedName>
        <fullName evidence="7">S8 family serine peptidase</fullName>
    </submittedName>
</protein>
<evidence type="ECO:0000256" key="4">
    <source>
        <dbReference type="ARBA" id="ARBA00022825"/>
    </source>
</evidence>
<reference evidence="7 8" key="1">
    <citation type="submission" date="2020-02" db="EMBL/GenBank/DDBJ databases">
        <authorList>
            <person name="Kim H.M."/>
            <person name="Jeon C.O."/>
        </authorList>
    </citation>
    <scope>NUCLEOTIDE SEQUENCE [LARGE SCALE GENOMIC DNA]</scope>
    <source>
        <strain evidence="7 8">PeD5</strain>
    </source>
</reference>
<dbReference type="InterPro" id="IPR050131">
    <property type="entry name" value="Peptidase_S8_subtilisin-like"/>
</dbReference>
<dbReference type="InterPro" id="IPR000209">
    <property type="entry name" value="Peptidase_S8/S53_dom"/>
</dbReference>
<dbReference type="GO" id="GO:0004252">
    <property type="term" value="F:serine-type endopeptidase activity"/>
    <property type="evidence" value="ECO:0007669"/>
    <property type="project" value="InterPro"/>
</dbReference>
<gene>
    <name evidence="7" type="ORF">G3576_01600</name>
</gene>
<keyword evidence="8" id="KW-1185">Reference proteome</keyword>
<sequence length="476" mass="49390">MGRPEIVAVTRSAAGFGAAEAAASNVLEGVLAQHGATMRPVFPDSFAALTAELPAAGAPADPLVAEQARYFAVDAPASEAEAVAQRLRETDLFETVYVKPAVENPLAPDHRAPASIAPRLALPQAAATSGPIPDFSPRQGYLKAAPDGIDAGHAWSLPGGRGAGVRIIDIEGGWQFTHVDLRQNSGGIVAGRPFPDQAWRDHGTAVLGEIGGDDNNMGVVGIAPQALLSAVSHRDLGSAGAISKAASLLRAGDILLLEMHRPGPRHGFASRPDQAGYIAVEWWPDDFLAIQAAVQRGIIVVEAAGNGAENLDDAIYDTRPANFPSRWRNPFRVSHDSGAIVVGAGAPAGGAFGPARSRLDFSNHGARLDCQGWGRGVVTTGYGDLHRSATLPSDEDQLFTATFSGTSSASPIVTGAVACLVAIARQRGMALSPAVVRNLLRTTGTPQQASAAAPLSQRIGNQPDLRQMIARLAAMA</sequence>
<dbReference type="AlphaFoldDB" id="A0A6M1LF37"/>
<evidence type="ECO:0000313" key="8">
    <source>
        <dbReference type="Proteomes" id="UP000475385"/>
    </source>
</evidence>
<dbReference type="PANTHER" id="PTHR43806">
    <property type="entry name" value="PEPTIDASE S8"/>
    <property type="match status" value="1"/>
</dbReference>
<dbReference type="PRINTS" id="PR00723">
    <property type="entry name" value="SUBTILISIN"/>
</dbReference>
<dbReference type="InterPro" id="IPR036852">
    <property type="entry name" value="Peptidase_S8/S53_dom_sf"/>
</dbReference>
<dbReference type="InterPro" id="IPR015500">
    <property type="entry name" value="Peptidase_S8_subtilisin-rel"/>
</dbReference>
<dbReference type="PANTHER" id="PTHR43806:SF11">
    <property type="entry name" value="CEREVISIN-RELATED"/>
    <property type="match status" value="1"/>
</dbReference>
<reference evidence="7 8" key="2">
    <citation type="submission" date="2020-03" db="EMBL/GenBank/DDBJ databases">
        <title>Roseomonas stagni sp. nov., isolated from pond water in Japan.</title>
        <authorList>
            <person name="Furuhata K."/>
            <person name="Miyamoto H."/>
            <person name="Goto K."/>
        </authorList>
    </citation>
    <scope>NUCLEOTIDE SEQUENCE [LARGE SCALE GENOMIC DNA]</scope>
    <source>
        <strain evidence="7 8">PeD5</strain>
    </source>
</reference>
<keyword evidence="4" id="KW-0720">Serine protease</keyword>
<organism evidence="7 8">
    <name type="scientific">Falsiroseomonas algicola</name>
    <dbReference type="NCBI Taxonomy" id="2716930"/>
    <lineage>
        <taxon>Bacteria</taxon>
        <taxon>Pseudomonadati</taxon>
        <taxon>Pseudomonadota</taxon>
        <taxon>Alphaproteobacteria</taxon>
        <taxon>Acetobacterales</taxon>
        <taxon>Roseomonadaceae</taxon>
        <taxon>Falsiroseomonas</taxon>
    </lineage>
</organism>
<name>A0A6M1LF37_9PROT</name>
<evidence type="ECO:0000313" key="7">
    <source>
        <dbReference type="EMBL" id="NGM18689.1"/>
    </source>
</evidence>